<evidence type="ECO:0000313" key="3">
    <source>
        <dbReference type="EMBL" id="WBO23601.1"/>
    </source>
</evidence>
<reference evidence="3 4" key="1">
    <citation type="submission" date="2022-12" db="EMBL/GenBank/DDBJ databases">
        <title>Sphingomonas abieness sp. nov., an endophytic bacterium isolated from Abies koreana.</title>
        <authorList>
            <person name="Jiang L."/>
            <person name="Lee J."/>
        </authorList>
    </citation>
    <scope>NUCLEOTIDE SEQUENCE [LARGE SCALE GENOMIC DNA]</scope>
    <source>
        <strain evidence="4">PAMB 00755</strain>
    </source>
</reference>
<gene>
    <name evidence="3" type="ORF">PBT88_05595</name>
</gene>
<name>A0ABY7NVY0_9SPHN</name>
<feature type="transmembrane region" description="Helical" evidence="2">
    <location>
        <begin position="55"/>
        <end position="72"/>
    </location>
</feature>
<accession>A0ABY7NVY0</accession>
<sequence>MRAPQIAGMASGMTWRERWRRGKRTHGIRHAIFFGGWLLIVAAPIVGLLPGPGGIFLFAAGFALVLQTSPWAKRVYVRAKRRWPRMGALVDRVLRRGSAQRRRERDKLALAGASARAAPGALHGPAGSPRS</sequence>
<evidence type="ECO:0000256" key="1">
    <source>
        <dbReference type="SAM" id="MobiDB-lite"/>
    </source>
</evidence>
<dbReference type="Proteomes" id="UP001210865">
    <property type="component" value="Chromosome"/>
</dbReference>
<protein>
    <recommendedName>
        <fullName evidence="5">TIGR02611 family protein</fullName>
    </recommendedName>
</protein>
<keyword evidence="2" id="KW-1133">Transmembrane helix</keyword>
<keyword evidence="2" id="KW-0812">Transmembrane</keyword>
<evidence type="ECO:0008006" key="5">
    <source>
        <dbReference type="Google" id="ProtNLM"/>
    </source>
</evidence>
<feature type="transmembrane region" description="Helical" evidence="2">
    <location>
        <begin position="28"/>
        <end position="49"/>
    </location>
</feature>
<feature type="compositionally biased region" description="Low complexity" evidence="1">
    <location>
        <begin position="109"/>
        <end position="124"/>
    </location>
</feature>
<keyword evidence="2" id="KW-0472">Membrane</keyword>
<evidence type="ECO:0000313" key="4">
    <source>
        <dbReference type="Proteomes" id="UP001210865"/>
    </source>
</evidence>
<proteinExistence type="predicted"/>
<feature type="region of interest" description="Disordered" evidence="1">
    <location>
        <begin position="97"/>
        <end position="131"/>
    </location>
</feature>
<keyword evidence="4" id="KW-1185">Reference proteome</keyword>
<dbReference type="RefSeq" id="WP_270078233.1">
    <property type="nucleotide sequence ID" value="NZ_CP115174.1"/>
</dbReference>
<evidence type="ECO:0000256" key="2">
    <source>
        <dbReference type="SAM" id="Phobius"/>
    </source>
</evidence>
<dbReference type="EMBL" id="CP115174">
    <property type="protein sequence ID" value="WBO23601.1"/>
    <property type="molecule type" value="Genomic_DNA"/>
</dbReference>
<organism evidence="3 4">
    <name type="scientific">Sphingomonas abietis</name>
    <dbReference type="NCBI Taxonomy" id="3012344"/>
    <lineage>
        <taxon>Bacteria</taxon>
        <taxon>Pseudomonadati</taxon>
        <taxon>Pseudomonadota</taxon>
        <taxon>Alphaproteobacteria</taxon>
        <taxon>Sphingomonadales</taxon>
        <taxon>Sphingomonadaceae</taxon>
        <taxon>Sphingomonas</taxon>
    </lineage>
</organism>